<feature type="non-terminal residue" evidence="1">
    <location>
        <position position="1"/>
    </location>
</feature>
<dbReference type="EMBL" id="SNRW01015513">
    <property type="protein sequence ID" value="KAA6370310.1"/>
    <property type="molecule type" value="Genomic_DNA"/>
</dbReference>
<evidence type="ECO:0000313" key="1">
    <source>
        <dbReference type="EMBL" id="KAA6370310.1"/>
    </source>
</evidence>
<name>A0A5J4UJU7_9EUKA</name>
<gene>
    <name evidence="1" type="ORF">EZS28_034161</name>
</gene>
<organism evidence="1 2">
    <name type="scientific">Streblomastix strix</name>
    <dbReference type="NCBI Taxonomy" id="222440"/>
    <lineage>
        <taxon>Eukaryota</taxon>
        <taxon>Metamonada</taxon>
        <taxon>Preaxostyla</taxon>
        <taxon>Oxymonadida</taxon>
        <taxon>Streblomastigidae</taxon>
        <taxon>Streblomastix</taxon>
    </lineage>
</organism>
<proteinExistence type="predicted"/>
<evidence type="ECO:0000313" key="2">
    <source>
        <dbReference type="Proteomes" id="UP000324800"/>
    </source>
</evidence>
<sequence length="19" mass="2211">YPDELKLLPNELELDNPAQ</sequence>
<accession>A0A5J4UJU7</accession>
<comment type="caution">
    <text evidence="1">The sequence shown here is derived from an EMBL/GenBank/DDBJ whole genome shotgun (WGS) entry which is preliminary data.</text>
</comment>
<reference evidence="1 2" key="1">
    <citation type="submission" date="2019-03" db="EMBL/GenBank/DDBJ databases">
        <title>Single cell metagenomics reveals metabolic interactions within the superorganism composed of flagellate Streblomastix strix and complex community of Bacteroidetes bacteria on its surface.</title>
        <authorList>
            <person name="Treitli S.C."/>
            <person name="Kolisko M."/>
            <person name="Husnik F."/>
            <person name="Keeling P."/>
            <person name="Hampl V."/>
        </authorList>
    </citation>
    <scope>NUCLEOTIDE SEQUENCE [LARGE SCALE GENOMIC DNA]</scope>
    <source>
        <strain evidence="1">ST1C</strain>
    </source>
</reference>
<protein>
    <submittedName>
        <fullName evidence="1">Uncharacterized protein</fullName>
    </submittedName>
</protein>
<dbReference type="Proteomes" id="UP000324800">
    <property type="component" value="Unassembled WGS sequence"/>
</dbReference>
<dbReference type="AlphaFoldDB" id="A0A5J4UJU7"/>